<dbReference type="InterPro" id="IPR002563">
    <property type="entry name" value="Flavin_Rdtase-like_dom"/>
</dbReference>
<dbReference type="Proteomes" id="UP000194139">
    <property type="component" value="Chromosome"/>
</dbReference>
<dbReference type="PANTHER" id="PTHR33798">
    <property type="entry name" value="FLAVOPROTEIN OXYGENASE"/>
    <property type="match status" value="1"/>
</dbReference>
<evidence type="ECO:0000256" key="1">
    <source>
        <dbReference type="ARBA" id="ARBA00001917"/>
    </source>
</evidence>
<dbReference type="AlphaFoldDB" id="A0A1W6YWR0"/>
<dbReference type="SUPFAM" id="SSF50475">
    <property type="entry name" value="FMN-binding split barrel"/>
    <property type="match status" value="1"/>
</dbReference>
<dbReference type="PANTHER" id="PTHR33798:SF5">
    <property type="entry name" value="FLAVIN REDUCTASE LIKE DOMAIN-CONTAINING PROTEIN"/>
    <property type="match status" value="1"/>
</dbReference>
<evidence type="ECO:0000259" key="5">
    <source>
        <dbReference type="SMART" id="SM00903"/>
    </source>
</evidence>
<dbReference type="EMBL" id="CP021109">
    <property type="protein sequence ID" value="ARP85414.1"/>
    <property type="molecule type" value="Genomic_DNA"/>
</dbReference>
<evidence type="ECO:0000256" key="4">
    <source>
        <dbReference type="ARBA" id="ARBA00038054"/>
    </source>
</evidence>
<gene>
    <name evidence="6" type="ORF">CAL13_03665</name>
</gene>
<dbReference type="Gene3D" id="2.30.110.10">
    <property type="entry name" value="Electron Transport, Fmn-binding Protein, Chain A"/>
    <property type="match status" value="1"/>
</dbReference>
<dbReference type="GO" id="GO:0016646">
    <property type="term" value="F:oxidoreductase activity, acting on the CH-NH group of donors, NAD or NADP as acceptor"/>
    <property type="evidence" value="ECO:0007669"/>
    <property type="project" value="UniProtKB-ARBA"/>
</dbReference>
<keyword evidence="7" id="KW-1185">Reference proteome</keyword>
<comment type="cofactor">
    <cofactor evidence="1">
        <name>FMN</name>
        <dbReference type="ChEBI" id="CHEBI:58210"/>
    </cofactor>
</comment>
<dbReference type="SMART" id="SM00903">
    <property type="entry name" value="Flavin_Reduct"/>
    <property type="match status" value="1"/>
</dbReference>
<dbReference type="InterPro" id="IPR012349">
    <property type="entry name" value="Split_barrel_FMN-bd"/>
</dbReference>
<keyword evidence="3" id="KW-0288">FMN</keyword>
<reference evidence="6 7" key="1">
    <citation type="submission" date="2017-05" db="EMBL/GenBank/DDBJ databases">
        <title>Complete and WGS of Bordetella genogroups.</title>
        <authorList>
            <person name="Spilker T."/>
            <person name="LiPuma J."/>
        </authorList>
    </citation>
    <scope>NUCLEOTIDE SEQUENCE [LARGE SCALE GENOMIC DNA]</scope>
    <source>
        <strain evidence="6 7">AU17164</strain>
    </source>
</reference>
<dbReference type="GO" id="GO:0010181">
    <property type="term" value="F:FMN binding"/>
    <property type="evidence" value="ECO:0007669"/>
    <property type="project" value="InterPro"/>
</dbReference>
<evidence type="ECO:0000313" key="7">
    <source>
        <dbReference type="Proteomes" id="UP000194139"/>
    </source>
</evidence>
<evidence type="ECO:0000256" key="3">
    <source>
        <dbReference type="ARBA" id="ARBA00022643"/>
    </source>
</evidence>
<feature type="domain" description="Flavin reductase like" evidence="5">
    <location>
        <begin position="19"/>
        <end position="172"/>
    </location>
</feature>
<evidence type="ECO:0000313" key="6">
    <source>
        <dbReference type="EMBL" id="ARP85414.1"/>
    </source>
</evidence>
<keyword evidence="2" id="KW-0285">Flavoprotein</keyword>
<comment type="similarity">
    <text evidence="4">Belongs to the flavoredoxin family.</text>
</comment>
<name>A0A1W6YWR0_9BORD</name>
<evidence type="ECO:0000256" key="2">
    <source>
        <dbReference type="ARBA" id="ARBA00022630"/>
    </source>
</evidence>
<accession>A0A1W6YWR0</accession>
<organism evidence="6 7">
    <name type="scientific">Bordetella genomosp. 9</name>
    <dbReference type="NCBI Taxonomy" id="1416803"/>
    <lineage>
        <taxon>Bacteria</taxon>
        <taxon>Pseudomonadati</taxon>
        <taxon>Pseudomonadota</taxon>
        <taxon>Betaproteobacteria</taxon>
        <taxon>Burkholderiales</taxon>
        <taxon>Alcaligenaceae</taxon>
        <taxon>Bordetella</taxon>
    </lineage>
</organism>
<dbReference type="RefSeq" id="WP_086071548.1">
    <property type="nucleotide sequence ID" value="NZ_CP021109.1"/>
</dbReference>
<sequence>MQIRSEEMNPEQTYRLMSGIVVPRPIAWISTVNENGVVNLAPFSCFTFVSNKPPMLGINIGRKAGARKDTARNIHASGEFVVNIGDETMLDAIHLSAVEHPPEVSETDLLGLRVEPSVGIAPPRLRDVPISMECRVHRVIPFGDTGAEFVVGEVVVFHVRDGLMHDGKIDTASLRPVCRIGGPNYAQLGPIITKRVIAQTPKTVLGEGRPA</sequence>
<dbReference type="Pfam" id="PF01613">
    <property type="entry name" value="Flavin_Reduct"/>
    <property type="match status" value="1"/>
</dbReference>
<proteinExistence type="inferred from homology"/>
<protein>
    <submittedName>
        <fullName evidence="6">Flavin reductase</fullName>
    </submittedName>
</protein>